<evidence type="ECO:0008006" key="4">
    <source>
        <dbReference type="Google" id="ProtNLM"/>
    </source>
</evidence>
<organism evidence="2 3">
    <name type="scientific">Flavobacterium gyeonganense</name>
    <dbReference type="NCBI Taxonomy" id="1310418"/>
    <lineage>
        <taxon>Bacteria</taxon>
        <taxon>Pseudomonadati</taxon>
        <taxon>Bacteroidota</taxon>
        <taxon>Flavobacteriia</taxon>
        <taxon>Flavobacteriales</taxon>
        <taxon>Flavobacteriaceae</taxon>
        <taxon>Flavobacterium</taxon>
    </lineage>
</organism>
<sequence>MKLKLLLIIIFIINSLCKAQNSNTFLGQNAGSTGINNTFIGRDSGKTNTGNYNVFTGYRTGVNNGGSQNLFIGHDAGQYNLSGQRNVFLGAKSGTTNSVGSYNVFAGYESGYNNKGNQNIFIGHESGFNNNSGNNNIFTGREAGYNNTIGNYNIFTGDESGQANLDGYGNTFMGRQSGYHNSAGSYNLYLGYKAGYTNISGSNNIFLGYNAGESELGSNRLYIDNTGTSTPLIYGKFDTDQVGINTNVIPAGYAMAVKGKFITEEIKVQTYANWPDFVFKKEYPLPSINEVEKHIKEKGHLPNIPSASEVSENGILLGEMNAKLLQKIEELTLYIIQQEKRFNDQEARLKKLEAEISLK</sequence>
<reference evidence="2 3" key="1">
    <citation type="submission" date="2024-09" db="EMBL/GenBank/DDBJ databases">
        <authorList>
            <person name="Sun Q."/>
            <person name="Mori K."/>
        </authorList>
    </citation>
    <scope>NUCLEOTIDE SEQUENCE [LARGE SCALE GENOMIC DNA]</scope>
    <source>
        <strain evidence="2 3">CECT 8365</strain>
    </source>
</reference>
<dbReference type="Proteomes" id="UP001589562">
    <property type="component" value="Unassembled WGS sequence"/>
</dbReference>
<name>A0ABV5H8L1_9FLAO</name>
<feature type="chain" id="PRO_5045218484" description="Endosialidase-like protein" evidence="1">
    <location>
        <begin position="20"/>
        <end position="359"/>
    </location>
</feature>
<dbReference type="Gene3D" id="2.150.10.10">
    <property type="entry name" value="Serralysin-like metalloprotease, C-terminal"/>
    <property type="match status" value="1"/>
</dbReference>
<evidence type="ECO:0000313" key="3">
    <source>
        <dbReference type="Proteomes" id="UP001589562"/>
    </source>
</evidence>
<evidence type="ECO:0000256" key="1">
    <source>
        <dbReference type="SAM" id="SignalP"/>
    </source>
</evidence>
<dbReference type="RefSeq" id="WP_278010988.1">
    <property type="nucleotide sequence ID" value="NZ_CP121112.1"/>
</dbReference>
<feature type="signal peptide" evidence="1">
    <location>
        <begin position="1"/>
        <end position="19"/>
    </location>
</feature>
<protein>
    <recommendedName>
        <fullName evidence="4">Endosialidase-like protein</fullName>
    </recommendedName>
</protein>
<keyword evidence="1" id="KW-0732">Signal</keyword>
<keyword evidence="3" id="KW-1185">Reference proteome</keyword>
<dbReference type="InterPro" id="IPR011049">
    <property type="entry name" value="Serralysin-like_metalloprot_C"/>
</dbReference>
<comment type="caution">
    <text evidence="2">The sequence shown here is derived from an EMBL/GenBank/DDBJ whole genome shotgun (WGS) entry which is preliminary data.</text>
</comment>
<proteinExistence type="predicted"/>
<accession>A0ABV5H8L1</accession>
<evidence type="ECO:0000313" key="2">
    <source>
        <dbReference type="EMBL" id="MFB9108148.1"/>
    </source>
</evidence>
<dbReference type="EMBL" id="JBHMFE010000009">
    <property type="protein sequence ID" value="MFB9108148.1"/>
    <property type="molecule type" value="Genomic_DNA"/>
</dbReference>
<gene>
    <name evidence="2" type="ORF">ACFFVK_06120</name>
</gene>